<evidence type="ECO:0000256" key="6">
    <source>
        <dbReference type="ARBA" id="ARBA00023128"/>
    </source>
</evidence>
<dbReference type="PANTHER" id="PTHR12289">
    <property type="entry name" value="METAXIN RELATED"/>
    <property type="match status" value="1"/>
</dbReference>
<dbReference type="InterPro" id="IPR019564">
    <property type="entry name" value="Sam37/metaxin_N"/>
</dbReference>
<dbReference type="InterPro" id="IPR033468">
    <property type="entry name" value="Metaxin_GST"/>
</dbReference>
<evidence type="ECO:0000256" key="2">
    <source>
        <dbReference type="ARBA" id="ARBA00009170"/>
    </source>
</evidence>
<dbReference type="InterPro" id="IPR050931">
    <property type="entry name" value="Mito_Protein_Transport_Metaxin"/>
</dbReference>
<dbReference type="EMBL" id="AMQM01005377">
    <property type="status" value="NOT_ANNOTATED_CDS"/>
    <property type="molecule type" value="Genomic_DNA"/>
</dbReference>
<evidence type="ECO:0000313" key="11">
    <source>
        <dbReference type="EnsemblMetazoa" id="HelroP82800"/>
    </source>
</evidence>
<dbReference type="eggNOG" id="KOG3027">
    <property type="taxonomic scope" value="Eukaryota"/>
</dbReference>
<dbReference type="SUPFAM" id="SSF47616">
    <property type="entry name" value="GST C-terminal domain-like"/>
    <property type="match status" value="1"/>
</dbReference>
<evidence type="ECO:0000256" key="5">
    <source>
        <dbReference type="ARBA" id="ARBA00022927"/>
    </source>
</evidence>
<dbReference type="OMA" id="YFQTRCL"/>
<keyword evidence="7" id="KW-0472">Membrane</keyword>
<organism evidence="11 12">
    <name type="scientific">Helobdella robusta</name>
    <name type="common">Californian leech</name>
    <dbReference type="NCBI Taxonomy" id="6412"/>
    <lineage>
        <taxon>Eukaryota</taxon>
        <taxon>Metazoa</taxon>
        <taxon>Spiralia</taxon>
        <taxon>Lophotrochozoa</taxon>
        <taxon>Annelida</taxon>
        <taxon>Clitellata</taxon>
        <taxon>Hirudinea</taxon>
        <taxon>Rhynchobdellida</taxon>
        <taxon>Glossiphoniidae</taxon>
        <taxon>Helobdella</taxon>
    </lineage>
</organism>
<dbReference type="InParanoid" id="T1G4W8"/>
<keyword evidence="6" id="KW-0496">Mitochondrion</keyword>
<dbReference type="InterPro" id="IPR036282">
    <property type="entry name" value="Glutathione-S-Trfase_C_sf"/>
</dbReference>
<dbReference type="EMBL" id="KB096900">
    <property type="protein sequence ID" value="ESO00655.1"/>
    <property type="molecule type" value="Genomic_DNA"/>
</dbReference>
<dbReference type="Pfam" id="PF17171">
    <property type="entry name" value="GST_C_6"/>
    <property type="match status" value="1"/>
</dbReference>
<keyword evidence="3" id="KW-0813">Transport</keyword>
<dbReference type="FunCoup" id="T1G4W8">
    <property type="interactions" value="1197"/>
</dbReference>
<evidence type="ECO:0000259" key="8">
    <source>
        <dbReference type="Pfam" id="PF10568"/>
    </source>
</evidence>
<evidence type="ECO:0008006" key="13">
    <source>
        <dbReference type="Google" id="ProtNLM"/>
    </source>
</evidence>
<comment type="similarity">
    <text evidence="2">Belongs to the metaxin family.</text>
</comment>
<gene>
    <name evidence="11" type="primary">20216116</name>
    <name evidence="10" type="ORF">HELRODRAFT_82800</name>
</gene>
<dbReference type="GO" id="GO:0001401">
    <property type="term" value="C:SAM complex"/>
    <property type="evidence" value="ECO:0000318"/>
    <property type="project" value="GO_Central"/>
</dbReference>
<dbReference type="KEGG" id="hro:HELRODRAFT_82800"/>
<dbReference type="GO" id="GO:0007005">
    <property type="term" value="P:mitochondrion organization"/>
    <property type="evidence" value="ECO:0000318"/>
    <property type="project" value="GO_Central"/>
</dbReference>
<dbReference type="SFLD" id="SFLDG01180">
    <property type="entry name" value="SUF1"/>
    <property type="match status" value="1"/>
</dbReference>
<proteinExistence type="inferred from homology"/>
<dbReference type="RefSeq" id="XP_009021292.1">
    <property type="nucleotide sequence ID" value="XM_009023044.1"/>
</dbReference>
<dbReference type="AlphaFoldDB" id="T1G4W8"/>
<dbReference type="OrthoDB" id="198787at2759"/>
<reference evidence="12" key="1">
    <citation type="submission" date="2012-12" db="EMBL/GenBank/DDBJ databases">
        <authorList>
            <person name="Hellsten U."/>
            <person name="Grimwood J."/>
            <person name="Chapman J.A."/>
            <person name="Shapiro H."/>
            <person name="Aerts A."/>
            <person name="Otillar R.P."/>
            <person name="Terry A.Y."/>
            <person name="Boore J.L."/>
            <person name="Simakov O."/>
            <person name="Marletaz F."/>
            <person name="Cho S.-J."/>
            <person name="Edsinger-Gonzales E."/>
            <person name="Havlak P."/>
            <person name="Kuo D.-H."/>
            <person name="Larsson T."/>
            <person name="Lv J."/>
            <person name="Arendt D."/>
            <person name="Savage R."/>
            <person name="Osoegawa K."/>
            <person name="de Jong P."/>
            <person name="Lindberg D.R."/>
            <person name="Seaver E.C."/>
            <person name="Weisblat D.A."/>
            <person name="Putnam N.H."/>
            <person name="Grigoriev I.V."/>
            <person name="Rokhsar D.S."/>
        </authorList>
    </citation>
    <scope>NUCLEOTIDE SEQUENCE</scope>
</reference>
<dbReference type="SFLD" id="SFLDS00019">
    <property type="entry name" value="Glutathione_Transferase_(cytos"/>
    <property type="match status" value="1"/>
</dbReference>
<keyword evidence="4" id="KW-1000">Mitochondrion outer membrane</keyword>
<dbReference type="HOGENOM" id="CLU_044137_6_0_1"/>
<dbReference type="CDD" id="cd03211">
    <property type="entry name" value="GST_C_Metaxin2"/>
    <property type="match status" value="1"/>
</dbReference>
<evidence type="ECO:0000256" key="4">
    <source>
        <dbReference type="ARBA" id="ARBA00022787"/>
    </source>
</evidence>
<reference evidence="11" key="3">
    <citation type="submission" date="2015-06" db="UniProtKB">
        <authorList>
            <consortium name="EnsemblMetazoa"/>
        </authorList>
    </citation>
    <scope>IDENTIFICATION</scope>
</reference>
<dbReference type="Gene3D" id="1.20.1050.10">
    <property type="match status" value="1"/>
</dbReference>
<accession>T1G4W8</accession>
<keyword evidence="12" id="KW-1185">Reference proteome</keyword>
<name>T1G4W8_HELRO</name>
<dbReference type="CTD" id="20216116"/>
<protein>
    <recommendedName>
        <fullName evidence="13">GST C-terminal domain-containing protein</fullName>
    </recommendedName>
</protein>
<evidence type="ECO:0000313" key="12">
    <source>
        <dbReference type="Proteomes" id="UP000015101"/>
    </source>
</evidence>
<sequence>WPEDVKLFQPFEVDQILMNEFANCLSVKTFLNMADLKYQIELRSNAEFMSPSREVPFLKVGPILISEFDSIVTFISAKGYSLSGGLTSEQFADVKSYITLTKSTLNNVLLYVMWVHEDNYNMITKQRSGFGYSWPLYKILPWRKRKQVVRLLKEDGWINKSLDQVYAELDKCLQALSNKLGTEEFFFGSKPTELDALVFGYLFTILTTTLIDSQLLEKLKKYENLTEFCQNIHNLYFKNV</sequence>
<feature type="domain" description="Mitochondrial outer membrane transport complex Sam37/metaxin N-terminal" evidence="8">
    <location>
        <begin position="24"/>
        <end position="145"/>
    </location>
</feature>
<dbReference type="Pfam" id="PF10568">
    <property type="entry name" value="Tom37"/>
    <property type="match status" value="1"/>
</dbReference>
<evidence type="ECO:0000256" key="3">
    <source>
        <dbReference type="ARBA" id="ARBA00022448"/>
    </source>
</evidence>
<dbReference type="GO" id="GO:0015031">
    <property type="term" value="P:protein transport"/>
    <property type="evidence" value="ECO:0007669"/>
    <property type="project" value="UniProtKB-KW"/>
</dbReference>
<dbReference type="GeneID" id="20216116"/>
<evidence type="ECO:0000256" key="1">
    <source>
        <dbReference type="ARBA" id="ARBA00004294"/>
    </source>
</evidence>
<evidence type="ECO:0000256" key="7">
    <source>
        <dbReference type="ARBA" id="ARBA00023136"/>
    </source>
</evidence>
<feature type="domain" description="Metaxin glutathione S-transferase" evidence="9">
    <location>
        <begin position="170"/>
        <end position="232"/>
    </location>
</feature>
<dbReference type="Proteomes" id="UP000015101">
    <property type="component" value="Unassembled WGS sequence"/>
</dbReference>
<comment type="subcellular location">
    <subcellularLocation>
        <location evidence="1">Mitochondrion outer membrane</location>
    </subcellularLocation>
</comment>
<dbReference type="PANTHER" id="PTHR12289:SF38">
    <property type="entry name" value="METAXIN-2"/>
    <property type="match status" value="1"/>
</dbReference>
<reference evidence="10 12" key="2">
    <citation type="journal article" date="2013" name="Nature">
        <title>Insights into bilaterian evolution from three spiralian genomes.</title>
        <authorList>
            <person name="Simakov O."/>
            <person name="Marletaz F."/>
            <person name="Cho S.J."/>
            <person name="Edsinger-Gonzales E."/>
            <person name="Havlak P."/>
            <person name="Hellsten U."/>
            <person name="Kuo D.H."/>
            <person name="Larsson T."/>
            <person name="Lv J."/>
            <person name="Arendt D."/>
            <person name="Savage R."/>
            <person name="Osoegawa K."/>
            <person name="de Jong P."/>
            <person name="Grimwood J."/>
            <person name="Chapman J.A."/>
            <person name="Shapiro H."/>
            <person name="Aerts A."/>
            <person name="Otillar R.P."/>
            <person name="Terry A.Y."/>
            <person name="Boore J.L."/>
            <person name="Grigoriev I.V."/>
            <person name="Lindberg D.R."/>
            <person name="Seaver E.C."/>
            <person name="Weisblat D.A."/>
            <person name="Putnam N.H."/>
            <person name="Rokhsar D.S."/>
        </authorList>
    </citation>
    <scope>NUCLEOTIDE SEQUENCE</scope>
</reference>
<dbReference type="STRING" id="6412.T1G4W8"/>
<keyword evidence="5" id="KW-0653">Protein transport</keyword>
<dbReference type="EnsemblMetazoa" id="HelroT82800">
    <property type="protein sequence ID" value="HelroP82800"/>
    <property type="gene ID" value="HelroG82800"/>
</dbReference>
<evidence type="ECO:0000259" key="9">
    <source>
        <dbReference type="Pfam" id="PF17171"/>
    </source>
</evidence>
<dbReference type="InterPro" id="IPR040079">
    <property type="entry name" value="Glutathione_S-Trfase"/>
</dbReference>
<evidence type="ECO:0000313" key="10">
    <source>
        <dbReference type="EMBL" id="ESO00655.1"/>
    </source>
</evidence>